<evidence type="ECO:0000256" key="5">
    <source>
        <dbReference type="ARBA" id="ARBA00023284"/>
    </source>
</evidence>
<dbReference type="GO" id="GO:0015035">
    <property type="term" value="F:protein-disulfide reductase activity"/>
    <property type="evidence" value="ECO:0007669"/>
    <property type="project" value="UniProtKB-UniRule"/>
</dbReference>
<evidence type="ECO:0000259" key="10">
    <source>
        <dbReference type="PROSITE" id="PS51352"/>
    </source>
</evidence>
<dbReference type="Gene3D" id="3.40.30.10">
    <property type="entry name" value="Glutaredoxin"/>
    <property type="match status" value="1"/>
</dbReference>
<dbReference type="PANTHER" id="PTHR45663:SF11">
    <property type="entry name" value="GEO12009P1"/>
    <property type="match status" value="1"/>
</dbReference>
<keyword evidence="5 9" id="KW-0676">Redox-active center</keyword>
<accession>A0A1H9XS06</accession>
<dbReference type="InterPro" id="IPR013766">
    <property type="entry name" value="Thioredoxin_domain"/>
</dbReference>
<feature type="active site" description="Nucleophile" evidence="8">
    <location>
        <position position="35"/>
    </location>
</feature>
<keyword evidence="12" id="KW-1185">Reference proteome</keyword>
<protein>
    <recommendedName>
        <fullName evidence="6 7">Thioredoxin</fullName>
    </recommendedName>
</protein>
<evidence type="ECO:0000256" key="9">
    <source>
        <dbReference type="PIRSR" id="PIRSR000077-4"/>
    </source>
</evidence>
<comment type="similarity">
    <text evidence="1 7">Belongs to the thioredoxin family.</text>
</comment>
<dbReference type="SUPFAM" id="SSF52833">
    <property type="entry name" value="Thioredoxin-like"/>
    <property type="match status" value="1"/>
</dbReference>
<evidence type="ECO:0000256" key="1">
    <source>
        <dbReference type="ARBA" id="ARBA00008987"/>
    </source>
</evidence>
<dbReference type="GO" id="GO:0005829">
    <property type="term" value="C:cytosol"/>
    <property type="evidence" value="ECO:0007669"/>
    <property type="project" value="TreeGrafter"/>
</dbReference>
<dbReference type="OrthoDB" id="9790390at2"/>
<dbReference type="NCBIfam" id="TIGR01068">
    <property type="entry name" value="thioredoxin"/>
    <property type="match status" value="1"/>
</dbReference>
<gene>
    <name evidence="11" type="ORF">SAMN05216199_0249</name>
</gene>
<name>A0A1H9XS06_9MICO</name>
<feature type="domain" description="Thioredoxin" evidence="10">
    <location>
        <begin position="1"/>
        <end position="111"/>
    </location>
</feature>
<dbReference type="InterPro" id="IPR005746">
    <property type="entry name" value="Thioredoxin"/>
</dbReference>
<dbReference type="FunFam" id="3.40.30.10:FF:000001">
    <property type="entry name" value="Thioredoxin"/>
    <property type="match status" value="1"/>
</dbReference>
<feature type="active site" description="Nucleophile" evidence="8">
    <location>
        <position position="38"/>
    </location>
</feature>
<evidence type="ECO:0000256" key="6">
    <source>
        <dbReference type="NCBIfam" id="TIGR01068"/>
    </source>
</evidence>
<dbReference type="STRING" id="587636.SAMN05216199_0249"/>
<feature type="disulfide bond" description="Redox-active" evidence="9">
    <location>
        <begin position="35"/>
        <end position="38"/>
    </location>
</feature>
<dbReference type="PRINTS" id="PR00421">
    <property type="entry name" value="THIOREDOXIN"/>
</dbReference>
<dbReference type="PROSITE" id="PS51352">
    <property type="entry name" value="THIOREDOXIN_2"/>
    <property type="match status" value="1"/>
</dbReference>
<evidence type="ECO:0000256" key="2">
    <source>
        <dbReference type="ARBA" id="ARBA00022448"/>
    </source>
</evidence>
<dbReference type="EMBL" id="FOHB01000011">
    <property type="protein sequence ID" value="SES48932.1"/>
    <property type="molecule type" value="Genomic_DNA"/>
</dbReference>
<feature type="site" description="Contributes to redox potential value" evidence="8">
    <location>
        <position position="37"/>
    </location>
</feature>
<dbReference type="Pfam" id="PF00085">
    <property type="entry name" value="Thioredoxin"/>
    <property type="match status" value="1"/>
</dbReference>
<dbReference type="InterPro" id="IPR036249">
    <property type="entry name" value="Thioredoxin-like_sf"/>
</dbReference>
<evidence type="ECO:0000256" key="4">
    <source>
        <dbReference type="ARBA" id="ARBA00023157"/>
    </source>
</evidence>
<dbReference type="InterPro" id="IPR017937">
    <property type="entry name" value="Thioredoxin_CS"/>
</dbReference>
<keyword evidence="3" id="KW-0249">Electron transport</keyword>
<evidence type="ECO:0000313" key="12">
    <source>
        <dbReference type="Proteomes" id="UP000199019"/>
    </source>
</evidence>
<dbReference type="CDD" id="cd02947">
    <property type="entry name" value="TRX_family"/>
    <property type="match status" value="1"/>
</dbReference>
<reference evidence="12" key="1">
    <citation type="submission" date="2016-10" db="EMBL/GenBank/DDBJ databases">
        <authorList>
            <person name="Varghese N."/>
            <person name="Submissions S."/>
        </authorList>
    </citation>
    <scope>NUCLEOTIDE SEQUENCE [LARGE SCALE GENOMIC DNA]</scope>
    <source>
        <strain evidence="12">CGMCC 1.6963</strain>
    </source>
</reference>
<dbReference type="AlphaFoldDB" id="A0A1H9XS06"/>
<organism evidence="11 12">
    <name type="scientific">Pedococcus cremeus</name>
    <dbReference type="NCBI Taxonomy" id="587636"/>
    <lineage>
        <taxon>Bacteria</taxon>
        <taxon>Bacillati</taxon>
        <taxon>Actinomycetota</taxon>
        <taxon>Actinomycetes</taxon>
        <taxon>Micrococcales</taxon>
        <taxon>Intrasporangiaceae</taxon>
        <taxon>Pedococcus</taxon>
    </lineage>
</organism>
<dbReference type="PIRSF" id="PIRSF000077">
    <property type="entry name" value="Thioredoxin"/>
    <property type="match status" value="1"/>
</dbReference>
<evidence type="ECO:0000256" key="7">
    <source>
        <dbReference type="PIRNR" id="PIRNR000077"/>
    </source>
</evidence>
<feature type="site" description="Deprotonates C-terminal active site Cys" evidence="8">
    <location>
        <position position="29"/>
    </location>
</feature>
<evidence type="ECO:0000313" key="11">
    <source>
        <dbReference type="EMBL" id="SES48932.1"/>
    </source>
</evidence>
<keyword evidence="4 9" id="KW-1015">Disulfide bond</keyword>
<feature type="site" description="Contributes to redox potential value" evidence="8">
    <location>
        <position position="36"/>
    </location>
</feature>
<dbReference type="GO" id="GO:0045454">
    <property type="term" value="P:cell redox homeostasis"/>
    <property type="evidence" value="ECO:0007669"/>
    <property type="project" value="TreeGrafter"/>
</dbReference>
<dbReference type="PANTHER" id="PTHR45663">
    <property type="entry name" value="GEO12009P1"/>
    <property type="match status" value="1"/>
</dbReference>
<dbReference type="Proteomes" id="UP000199019">
    <property type="component" value="Unassembled WGS sequence"/>
</dbReference>
<evidence type="ECO:0000256" key="3">
    <source>
        <dbReference type="ARBA" id="ARBA00022982"/>
    </source>
</evidence>
<dbReference type="PROSITE" id="PS00194">
    <property type="entry name" value="THIOREDOXIN_1"/>
    <property type="match status" value="1"/>
</dbReference>
<proteinExistence type="inferred from homology"/>
<keyword evidence="2" id="KW-0813">Transport</keyword>
<sequence length="120" mass="12988">MTDIQQIQHVTDADFEAEVLQSEIPVLVDFWAPWCGPCLQVAPVLAAIAADNPETLRVVKLNVDENPVTAARYGITGMPTMNVYRDGQVVMTITGAKPRYALEADLAGFLASRSARGSAR</sequence>
<evidence type="ECO:0000256" key="8">
    <source>
        <dbReference type="PIRSR" id="PIRSR000077-1"/>
    </source>
</evidence>